<feature type="transmembrane region" description="Helical" evidence="7">
    <location>
        <begin position="364"/>
        <end position="382"/>
    </location>
</feature>
<evidence type="ECO:0000256" key="6">
    <source>
        <dbReference type="ARBA" id="ARBA00023136"/>
    </source>
</evidence>
<name>A0ABU8J1V8_9BURK</name>
<accession>A0ABU8J1V8</accession>
<keyword evidence="3" id="KW-1003">Cell membrane</keyword>
<feature type="transmembrane region" description="Helical" evidence="7">
    <location>
        <begin position="73"/>
        <end position="92"/>
    </location>
</feature>
<dbReference type="SUPFAM" id="SSF103473">
    <property type="entry name" value="MFS general substrate transporter"/>
    <property type="match status" value="1"/>
</dbReference>
<dbReference type="InterPro" id="IPR050171">
    <property type="entry name" value="MFS_Transporters"/>
</dbReference>
<comment type="subcellular location">
    <subcellularLocation>
        <location evidence="1">Cell membrane</location>
        <topology evidence="1">Multi-pass membrane protein</topology>
    </subcellularLocation>
</comment>
<dbReference type="Gene3D" id="1.20.1250.20">
    <property type="entry name" value="MFS general substrate transporter like domains"/>
    <property type="match status" value="1"/>
</dbReference>
<keyword evidence="5 7" id="KW-1133">Transmembrane helix</keyword>
<keyword evidence="4 7" id="KW-0812">Transmembrane</keyword>
<evidence type="ECO:0000313" key="10">
    <source>
        <dbReference type="Proteomes" id="UP001386437"/>
    </source>
</evidence>
<evidence type="ECO:0000256" key="5">
    <source>
        <dbReference type="ARBA" id="ARBA00022989"/>
    </source>
</evidence>
<evidence type="ECO:0000256" key="4">
    <source>
        <dbReference type="ARBA" id="ARBA00022692"/>
    </source>
</evidence>
<dbReference type="EMBL" id="JACFYJ010000080">
    <property type="protein sequence ID" value="MEI6001640.1"/>
    <property type="molecule type" value="Genomic_DNA"/>
</dbReference>
<dbReference type="PANTHER" id="PTHR23517">
    <property type="entry name" value="RESISTANCE PROTEIN MDTM, PUTATIVE-RELATED-RELATED"/>
    <property type="match status" value="1"/>
</dbReference>
<dbReference type="InterPro" id="IPR036259">
    <property type="entry name" value="MFS_trans_sf"/>
</dbReference>
<feature type="domain" description="Major facilitator superfamily (MFS) profile" evidence="8">
    <location>
        <begin position="1"/>
        <end position="397"/>
    </location>
</feature>
<keyword evidence="6 7" id="KW-0472">Membrane</keyword>
<keyword evidence="2" id="KW-0813">Transport</keyword>
<feature type="transmembrane region" description="Helical" evidence="7">
    <location>
        <begin position="159"/>
        <end position="178"/>
    </location>
</feature>
<feature type="transmembrane region" description="Helical" evidence="7">
    <location>
        <begin position="39"/>
        <end position="61"/>
    </location>
</feature>
<evidence type="ECO:0000259" key="8">
    <source>
        <dbReference type="PROSITE" id="PS50850"/>
    </source>
</evidence>
<feature type="transmembrane region" description="Helical" evidence="7">
    <location>
        <begin position="132"/>
        <end position="153"/>
    </location>
</feature>
<feature type="transmembrane region" description="Helical" evidence="7">
    <location>
        <begin position="205"/>
        <end position="224"/>
    </location>
</feature>
<feature type="transmembrane region" description="Helical" evidence="7">
    <location>
        <begin position="332"/>
        <end position="352"/>
    </location>
</feature>
<feature type="transmembrane region" description="Helical" evidence="7">
    <location>
        <begin position="294"/>
        <end position="311"/>
    </location>
</feature>
<evidence type="ECO:0000256" key="7">
    <source>
        <dbReference type="SAM" id="Phobius"/>
    </source>
</evidence>
<protein>
    <submittedName>
        <fullName evidence="9">MFS transporter</fullName>
    </submittedName>
</protein>
<evidence type="ECO:0000313" key="9">
    <source>
        <dbReference type="EMBL" id="MEI6001640.1"/>
    </source>
</evidence>
<dbReference type="InterPro" id="IPR020846">
    <property type="entry name" value="MFS_dom"/>
</dbReference>
<evidence type="ECO:0000256" key="3">
    <source>
        <dbReference type="ARBA" id="ARBA00022475"/>
    </source>
</evidence>
<dbReference type="Proteomes" id="UP001386437">
    <property type="component" value="Unassembled WGS sequence"/>
</dbReference>
<evidence type="ECO:0000256" key="1">
    <source>
        <dbReference type="ARBA" id="ARBA00004651"/>
    </source>
</evidence>
<feature type="transmembrane region" description="Helical" evidence="7">
    <location>
        <begin position="98"/>
        <end position="120"/>
    </location>
</feature>
<dbReference type="InterPro" id="IPR011701">
    <property type="entry name" value="MFS"/>
</dbReference>
<comment type="caution">
    <text evidence="9">The sequence shown here is derived from an EMBL/GenBank/DDBJ whole genome shotgun (WGS) entry which is preliminary data.</text>
</comment>
<proteinExistence type="predicted"/>
<dbReference type="PROSITE" id="PS50850">
    <property type="entry name" value="MFS"/>
    <property type="match status" value="1"/>
</dbReference>
<feature type="transmembrane region" description="Helical" evidence="7">
    <location>
        <begin position="269"/>
        <end position="288"/>
    </location>
</feature>
<dbReference type="Pfam" id="PF07690">
    <property type="entry name" value="MFS_1"/>
    <property type="match status" value="1"/>
</dbReference>
<evidence type="ECO:0000256" key="2">
    <source>
        <dbReference type="ARBA" id="ARBA00022448"/>
    </source>
</evidence>
<keyword evidence="10" id="KW-1185">Reference proteome</keyword>
<dbReference type="PANTHER" id="PTHR23517:SF13">
    <property type="entry name" value="MAJOR FACILITATOR SUPERFAMILY MFS_1"/>
    <property type="match status" value="1"/>
</dbReference>
<gene>
    <name evidence="9" type="ORF">H3V53_32100</name>
</gene>
<sequence>MQESSRSLWIYALSVATFFGASSAPTPLYRLYQEAWGFTPATLTIVFGTYAFSLLVALLMTGSLSDYLGRKPVILGGIALEIVSMFVFAQAHNVQVLIIARGLQGVATGAATSALGAAILDASRDRGALINTLAPLFGMGLGALGAGMLVAHAPWPMTLIYVVLIALLLAEGGLTLSLRETVAPIPGALAALVPRVHVPRSARGAMLRVAPVNIAVWALGGFYLSLGPNLARIVTSSNDVTVGGWVVFALTTSGLAAVVVLRGLATLRLLTVGAIALVAGLLITLWAVHAGSAMIFFIGTIIAGTGFGSAFQGAVRSVLPLAAAHERAGLMAAFYVLSYLAFSVPAIVAGTLAHSIGLRPTTNLYGVALAFLSVLTLLASTLSKESGRNVEQSCKAR</sequence>
<reference evidence="9 10" key="1">
    <citation type="journal article" date="2022" name="Arch. Microbiol.">
        <title>Paraburkholderia bengalensis sp. nov. isolated from roots of Oryza sativa, IR64.</title>
        <authorList>
            <person name="Nag P."/>
            <person name="Mondal N."/>
            <person name="Sarkar J."/>
            <person name="Das S."/>
        </authorList>
    </citation>
    <scope>NUCLEOTIDE SEQUENCE [LARGE SCALE GENOMIC DNA]</scope>
    <source>
        <strain evidence="9 10">IR64_4_BI</strain>
    </source>
</reference>
<feature type="transmembrane region" description="Helical" evidence="7">
    <location>
        <begin position="244"/>
        <end position="262"/>
    </location>
</feature>
<organism evidence="9 10">
    <name type="scientific">Paraburkholderia bengalensis</name>
    <dbReference type="NCBI Taxonomy" id="2747562"/>
    <lineage>
        <taxon>Bacteria</taxon>
        <taxon>Pseudomonadati</taxon>
        <taxon>Pseudomonadota</taxon>
        <taxon>Betaproteobacteria</taxon>
        <taxon>Burkholderiales</taxon>
        <taxon>Burkholderiaceae</taxon>
        <taxon>Paraburkholderia</taxon>
    </lineage>
</organism>